<dbReference type="PANTHER" id="PTHR12756:SF11">
    <property type="entry name" value="CYTOSOLIC CARBOXYPEPTIDASE 1"/>
    <property type="match status" value="1"/>
</dbReference>
<evidence type="ECO:0000313" key="4">
    <source>
        <dbReference type="EMBL" id="MBA2116059.1"/>
    </source>
</evidence>
<evidence type="ECO:0000259" key="3">
    <source>
        <dbReference type="PROSITE" id="PS52035"/>
    </source>
</evidence>
<comment type="caution">
    <text evidence="4">The sequence shown here is derived from an EMBL/GenBank/DDBJ whole genome shotgun (WGS) entry which is preliminary data.</text>
</comment>
<dbReference type="InterPro" id="IPR040626">
    <property type="entry name" value="Pepdidase_M14_N"/>
</dbReference>
<reference evidence="4 5" key="1">
    <citation type="submission" date="2020-05" db="EMBL/GenBank/DDBJ databases">
        <title>Bremerella alba sp. nov., a novel planctomycete isolated from the surface of the macroalga Fucus spiralis.</title>
        <authorList>
            <person name="Godinho O."/>
            <person name="Botelho R."/>
            <person name="Albuquerque L."/>
            <person name="Wiegand S."/>
            <person name="Da Costa M.S."/>
            <person name="Lobo-Da-Cunha A."/>
            <person name="Jogler C."/>
            <person name="Lage O.M."/>
        </authorList>
    </citation>
    <scope>NUCLEOTIDE SEQUENCE [LARGE SCALE GENOMIC DNA]</scope>
    <source>
        <strain evidence="4 5">FF15</strain>
    </source>
</reference>
<feature type="domain" description="Peptidase M14" evidence="3">
    <location>
        <begin position="129"/>
        <end position="396"/>
    </location>
</feature>
<name>A0A7V8V6V9_9BACT</name>
<dbReference type="AlphaFoldDB" id="A0A7V8V6V9"/>
<protein>
    <recommendedName>
        <fullName evidence="3">Peptidase M14 domain-containing protein</fullName>
    </recommendedName>
</protein>
<dbReference type="GO" id="GO:0008270">
    <property type="term" value="F:zinc ion binding"/>
    <property type="evidence" value="ECO:0007669"/>
    <property type="project" value="InterPro"/>
</dbReference>
<dbReference type="PROSITE" id="PS52035">
    <property type="entry name" value="PEPTIDASE_M14"/>
    <property type="match status" value="1"/>
</dbReference>
<dbReference type="Pfam" id="PF00246">
    <property type="entry name" value="Peptidase_M14"/>
    <property type="match status" value="1"/>
</dbReference>
<dbReference type="SUPFAM" id="SSF53187">
    <property type="entry name" value="Zn-dependent exopeptidases"/>
    <property type="match status" value="1"/>
</dbReference>
<gene>
    <name evidence="4" type="ORF">HOV93_32480</name>
</gene>
<dbReference type="InterPro" id="IPR000834">
    <property type="entry name" value="Peptidase_M14"/>
</dbReference>
<dbReference type="Pfam" id="PF18027">
    <property type="entry name" value="Pepdidase_M14_N"/>
    <property type="match status" value="1"/>
</dbReference>
<dbReference type="RefSeq" id="WP_207397467.1">
    <property type="nucleotide sequence ID" value="NZ_JABRWO010000008.1"/>
</dbReference>
<comment type="cofactor">
    <cofactor evidence="1">
        <name>Zn(2+)</name>
        <dbReference type="ChEBI" id="CHEBI:29105"/>
    </cofactor>
</comment>
<keyword evidence="5" id="KW-1185">Reference proteome</keyword>
<evidence type="ECO:0000313" key="5">
    <source>
        <dbReference type="Proteomes" id="UP000551616"/>
    </source>
</evidence>
<dbReference type="Gene3D" id="2.60.40.3120">
    <property type="match status" value="1"/>
</dbReference>
<dbReference type="Proteomes" id="UP000551616">
    <property type="component" value="Unassembled WGS sequence"/>
</dbReference>
<dbReference type="PANTHER" id="PTHR12756">
    <property type="entry name" value="CYTOSOLIC CARBOXYPEPTIDASE"/>
    <property type="match status" value="1"/>
</dbReference>
<comment type="similarity">
    <text evidence="2">Belongs to the peptidase M14 family.</text>
</comment>
<dbReference type="InterPro" id="IPR050821">
    <property type="entry name" value="Cytosolic_carboxypeptidase"/>
</dbReference>
<dbReference type="GO" id="GO:0006508">
    <property type="term" value="P:proteolysis"/>
    <property type="evidence" value="ECO:0007669"/>
    <property type="project" value="InterPro"/>
</dbReference>
<comment type="caution">
    <text evidence="2">Lacks conserved residue(s) required for the propagation of feature annotation.</text>
</comment>
<evidence type="ECO:0000256" key="2">
    <source>
        <dbReference type="PROSITE-ProRule" id="PRU01379"/>
    </source>
</evidence>
<dbReference type="Gene3D" id="3.40.630.10">
    <property type="entry name" value="Zn peptidases"/>
    <property type="match status" value="1"/>
</dbReference>
<organism evidence="4 5">
    <name type="scientific">Bremerella alba</name>
    <dbReference type="NCBI Taxonomy" id="980252"/>
    <lineage>
        <taxon>Bacteria</taxon>
        <taxon>Pseudomonadati</taxon>
        <taxon>Planctomycetota</taxon>
        <taxon>Planctomycetia</taxon>
        <taxon>Pirellulales</taxon>
        <taxon>Pirellulaceae</taxon>
        <taxon>Bremerella</taxon>
    </lineage>
</organism>
<evidence type="ECO:0000256" key="1">
    <source>
        <dbReference type="ARBA" id="ARBA00001947"/>
    </source>
</evidence>
<proteinExistence type="inferred from homology"/>
<sequence length="396" mass="44682">MRCLETVLLILLGPVSMLLAGELKVDSDFSGGSAKVIEVDQQKRLIRIEPEANPKRGWECWWYFQVTGIEPGETITLDVGTAPWATPTQAAFSTDNIIWQQTSAGKRNRKRIVYQQQVDETTCWFAWGPPFRVEDAQRLVSDSAKNGPHVEAIELCQTRAGRTVPALRIHAEGVSDELRKGIWIQARQHAWESGSSWVCQGLVQWLLSDDPRASALRQKSLITIVPVMDIDNVAIGAGGKNQTPQDHNRDWSEQPHWNSVKVAQQQILKQDQDGTFDLFVDLHNPDAGAKWPYYYTTTTDYLSEEGNRNLDHFLATSQLEITGPLAFKGERRESGASYDKNWTKISKNWVTKNTADHVVAVTLETAWNTPHSTQTGYMTVGRQLGMAIERYFRTMP</sequence>
<dbReference type="GO" id="GO:0004181">
    <property type="term" value="F:metallocarboxypeptidase activity"/>
    <property type="evidence" value="ECO:0007669"/>
    <property type="project" value="InterPro"/>
</dbReference>
<dbReference type="EMBL" id="JABRWO010000008">
    <property type="protein sequence ID" value="MBA2116059.1"/>
    <property type="molecule type" value="Genomic_DNA"/>
</dbReference>
<accession>A0A7V8V6V9</accession>